<reference evidence="4 5" key="1">
    <citation type="submission" date="2018-11" db="EMBL/GenBank/DDBJ databases">
        <authorList>
            <person name="Mardanov A.V."/>
            <person name="Ravin N.V."/>
            <person name="Dedysh S.N."/>
        </authorList>
    </citation>
    <scope>NUCLEOTIDE SEQUENCE [LARGE SCALE GENOMIC DNA]</scope>
    <source>
        <strain evidence="4 5">AF10</strain>
    </source>
</reference>
<dbReference type="Proteomes" id="UP000289437">
    <property type="component" value="Unassembled WGS sequence"/>
</dbReference>
<proteinExistence type="predicted"/>
<evidence type="ECO:0000256" key="1">
    <source>
        <dbReference type="SAM" id="MobiDB-lite"/>
    </source>
</evidence>
<accession>A0A4Q0STM6</accession>
<sequence length="546" mass="55006">MTVAAARGVTSHCNRPDTSDLPQSGQAAVFLIAVLGIFLLAVFGFAVDLTNIWFHRQTAVAAADAACQAGAQDMLASSSGLALPGTGFIPGTSSDCVSSPLATMCSYAAANSYNGTGLVAGAASNAISWTFPPTVTGVVPGLGTYPFMQVLIAENVKTYFISLLNASHVQRLNVSSTCGVTLTKGSIPMLVLNPTLLGAFNYSLAGQLNIVGGPQRALQVNSTSPLAVSWLLGMINLSAAGPNQTGGDVGIVGGPATAPGLPAGSGFQGGTTGSWKGNVLPVADPFAAIGAPTSILSITPPSLTGTWVAYGVDGCPNHLGQLLAPTHSCLEYGPGYYPLGIDLSLVLSTTAIFKPGIYYLGGPLNSGLTNTLRVAKPSGYLQTDGVMMYFAGLSSLNLSSVPASGVDSVAATDLTCDGSSPPAGLGLGTTISGNVLYGQCAANGTYFDSGGDTSDVRSATGSRGVLLFQSHSVASSPALSGVGPNAFAGTLYFHSSSYLDVLSVTGSNNSVFGEVVSDQVSLLGGSLTLAPSPTTNMTLSKISIFN</sequence>
<comment type="caution">
    <text evidence="4">The sequence shown here is derived from an EMBL/GenBank/DDBJ whole genome shotgun (WGS) entry which is preliminary data.</text>
</comment>
<gene>
    <name evidence="4" type="ORF">GRAN_4631</name>
</gene>
<dbReference type="Pfam" id="PF13400">
    <property type="entry name" value="Tad"/>
    <property type="match status" value="1"/>
</dbReference>
<keyword evidence="2" id="KW-1133">Transmembrane helix</keyword>
<dbReference type="AlphaFoldDB" id="A0A4Q0STM6"/>
<evidence type="ECO:0000256" key="2">
    <source>
        <dbReference type="SAM" id="Phobius"/>
    </source>
</evidence>
<dbReference type="InterPro" id="IPR028087">
    <property type="entry name" value="Tad_N"/>
</dbReference>
<feature type="transmembrane region" description="Helical" evidence="2">
    <location>
        <begin position="27"/>
        <end position="47"/>
    </location>
</feature>
<evidence type="ECO:0000259" key="3">
    <source>
        <dbReference type="Pfam" id="PF13400"/>
    </source>
</evidence>
<keyword evidence="5" id="KW-1185">Reference proteome</keyword>
<feature type="region of interest" description="Disordered" evidence="1">
    <location>
        <begin position="1"/>
        <end position="21"/>
    </location>
</feature>
<name>A0A4Q0STM6_9BACT</name>
<dbReference type="EMBL" id="RDSM01000004">
    <property type="protein sequence ID" value="RXH54335.1"/>
    <property type="molecule type" value="Genomic_DNA"/>
</dbReference>
<protein>
    <recommendedName>
        <fullName evidence="3">Putative Flp pilus-assembly TadG-like N-terminal domain-containing protein</fullName>
    </recommendedName>
</protein>
<organism evidence="4 5">
    <name type="scientific">Granulicella sibirica</name>
    <dbReference type="NCBI Taxonomy" id="2479048"/>
    <lineage>
        <taxon>Bacteria</taxon>
        <taxon>Pseudomonadati</taxon>
        <taxon>Acidobacteriota</taxon>
        <taxon>Terriglobia</taxon>
        <taxon>Terriglobales</taxon>
        <taxon>Acidobacteriaceae</taxon>
        <taxon>Granulicella</taxon>
    </lineage>
</organism>
<evidence type="ECO:0000313" key="4">
    <source>
        <dbReference type="EMBL" id="RXH54335.1"/>
    </source>
</evidence>
<reference evidence="5" key="2">
    <citation type="submission" date="2019-02" db="EMBL/GenBank/DDBJ databases">
        <title>Granulicella sibirica sp. nov., a psychrotolerant acidobacterium isolated from an organic soil layer in forested tundra, West Siberia.</title>
        <authorList>
            <person name="Oshkin I.Y."/>
            <person name="Kulichevskaya I.S."/>
            <person name="Rijpstra W.I.C."/>
            <person name="Sinninghe Damste J.S."/>
            <person name="Rakitin A.L."/>
            <person name="Ravin N.V."/>
            <person name="Dedysh S.N."/>
        </authorList>
    </citation>
    <scope>NUCLEOTIDE SEQUENCE [LARGE SCALE GENOMIC DNA]</scope>
    <source>
        <strain evidence="5">AF10</strain>
    </source>
</reference>
<keyword evidence="2" id="KW-0472">Membrane</keyword>
<feature type="domain" description="Putative Flp pilus-assembly TadG-like N-terminal" evidence="3">
    <location>
        <begin position="25"/>
        <end position="73"/>
    </location>
</feature>
<keyword evidence="2" id="KW-0812">Transmembrane</keyword>
<evidence type="ECO:0000313" key="5">
    <source>
        <dbReference type="Proteomes" id="UP000289437"/>
    </source>
</evidence>